<dbReference type="AlphaFoldDB" id="A0A0E4H5H3"/>
<evidence type="ECO:0000313" key="2">
    <source>
        <dbReference type="Proteomes" id="UP000198604"/>
    </source>
</evidence>
<proteinExistence type="predicted"/>
<dbReference type="OrthoDB" id="2234771at2"/>
<organism evidence="1 2">
    <name type="scientific">Streptococcus varani</name>
    <dbReference type="NCBI Taxonomy" id="1608583"/>
    <lineage>
        <taxon>Bacteria</taxon>
        <taxon>Bacillati</taxon>
        <taxon>Bacillota</taxon>
        <taxon>Bacilli</taxon>
        <taxon>Lactobacillales</taxon>
        <taxon>Streptococcaceae</taxon>
        <taxon>Streptococcus</taxon>
    </lineage>
</organism>
<accession>A0A0E4H5H3</accession>
<keyword evidence="2" id="KW-1185">Reference proteome</keyword>
<protein>
    <submittedName>
        <fullName evidence="1">Putative cytoplasmic protein</fullName>
    </submittedName>
</protein>
<dbReference type="InterPro" id="IPR014924">
    <property type="entry name" value="DUF1803"/>
</dbReference>
<name>A0A0E4H5H3_9STRE</name>
<dbReference type="STRING" id="1608583.BN1356_01662"/>
<dbReference type="RefSeq" id="WP_093650879.1">
    <property type="nucleotide sequence ID" value="NZ_CTEN01000003.1"/>
</dbReference>
<dbReference type="Proteomes" id="UP000198604">
    <property type="component" value="Unassembled WGS sequence"/>
</dbReference>
<evidence type="ECO:0000313" key="1">
    <source>
        <dbReference type="EMBL" id="CQR25320.1"/>
    </source>
</evidence>
<dbReference type="EMBL" id="CTEN01000003">
    <property type="protein sequence ID" value="CQR25320.1"/>
    <property type="molecule type" value="Genomic_DNA"/>
</dbReference>
<dbReference type="Pfam" id="PF08820">
    <property type="entry name" value="DUF1803"/>
    <property type="match status" value="1"/>
</dbReference>
<reference evidence="2" key="1">
    <citation type="submission" date="2015-03" db="EMBL/GenBank/DDBJ databases">
        <authorList>
            <person name="Urmite Genomes"/>
        </authorList>
    </citation>
    <scope>NUCLEOTIDE SEQUENCE [LARGE SCALE GENOMIC DNA]</scope>
    <source>
        <strain evidence="2">FF10</strain>
    </source>
</reference>
<gene>
    <name evidence="1" type="ORF">BN1356_01662</name>
</gene>
<sequence length="231" mass="27045">MIRIFNANKLTRQPFFQDVINYLHDHEDVTLRQIKVAFEGEKNIDRQLENAIEAGYIIRENRRYRNAFSLLESLDGLSLDTEVFVDTEAAVFSRLKELTFRKELTNSTNELIIVEEVDFVREGLTLDSYFYKMRSQEVLSRDQEKLYAILGDINPDYALKYMTNFLLKFTRKEVVIQRRPDIFVEALLLLGFMNQVAPQTYALTMTMKKEDLIFSKKNKGPILGLAFVFIS</sequence>